<dbReference type="PANTHER" id="PTHR23513">
    <property type="entry name" value="INTEGRAL MEMBRANE EFFLUX PROTEIN-RELATED"/>
    <property type="match status" value="1"/>
</dbReference>
<evidence type="ECO:0000256" key="1">
    <source>
        <dbReference type="ARBA" id="ARBA00004651"/>
    </source>
</evidence>
<dbReference type="Gene3D" id="1.20.1250.20">
    <property type="entry name" value="MFS general substrate transporter like domains"/>
    <property type="match status" value="1"/>
</dbReference>
<dbReference type="PANTHER" id="PTHR23513:SF6">
    <property type="entry name" value="MAJOR FACILITATOR SUPERFAMILY ASSOCIATED DOMAIN-CONTAINING PROTEIN"/>
    <property type="match status" value="1"/>
</dbReference>
<dbReference type="InterPro" id="IPR011701">
    <property type="entry name" value="MFS"/>
</dbReference>
<proteinExistence type="predicted"/>
<dbReference type="Pfam" id="PF07690">
    <property type="entry name" value="MFS_1"/>
    <property type="match status" value="1"/>
</dbReference>
<organism evidence="7 8">
    <name type="scientific">Streptomyces anatolicus</name>
    <dbReference type="NCBI Taxonomy" id="2675858"/>
    <lineage>
        <taxon>Bacteria</taxon>
        <taxon>Bacillati</taxon>
        <taxon>Actinomycetota</taxon>
        <taxon>Actinomycetes</taxon>
        <taxon>Kitasatosporales</taxon>
        <taxon>Streptomycetaceae</taxon>
        <taxon>Streptomyces</taxon>
    </lineage>
</organism>
<feature type="transmembrane region" description="Helical" evidence="6">
    <location>
        <begin position="427"/>
        <end position="445"/>
    </location>
</feature>
<sequence>MTATLGNARLGAQRAVVAGQAVGCLIGGPVIRLDDAGQRGVVRRGVRTVAGRRSLGRRFGWLWSAYAVSTFGTRLAFDAFPLIAILVLDSGPTEVAVLAASGLAVGAALAVPLGPWVEFRRKRPVMIAMDLVRCAALVSVPTAYALGVLGFAQLLVVSVVVAAADITFGAASGAFLKGLVAPGDLLVANGRFESTAWTATMLGPPLGGAAIGLFGPVMTVAADAVSYLLSAVGIRAIGGKEPRPVRADPAARLRGRDLLDGWRFILAGPVLRSLFFHTVLANGLIMAATPLLAVLMLGSLGFAPWQYALAFAVPCIGGLLGSRLAPRLVARFGQRTVLRASGVLRVCWPLGLALVHSGVSGLVLVMVVEFGVITCSSVYAPVLATCRLEQLPADRVVRTLSAWSVTGKIATAAMTALWGLLAAATSPRAAIAIAGLLMLATPLLLPRREPASRKAGAAVGG</sequence>
<dbReference type="EMBL" id="WMBF01000024">
    <property type="protein sequence ID" value="MBW5420900.1"/>
    <property type="molecule type" value="Genomic_DNA"/>
</dbReference>
<evidence type="ECO:0000256" key="5">
    <source>
        <dbReference type="ARBA" id="ARBA00023136"/>
    </source>
</evidence>
<gene>
    <name evidence="7" type="ORF">GKQ77_04850</name>
</gene>
<evidence type="ECO:0000313" key="8">
    <source>
        <dbReference type="Proteomes" id="UP001197114"/>
    </source>
</evidence>
<evidence type="ECO:0000256" key="2">
    <source>
        <dbReference type="ARBA" id="ARBA00022475"/>
    </source>
</evidence>
<keyword evidence="5 6" id="KW-0472">Membrane</keyword>
<reference evidence="7 8" key="1">
    <citation type="submission" date="2019-11" db="EMBL/GenBank/DDBJ databases">
        <authorList>
            <person name="Ay H."/>
        </authorList>
    </citation>
    <scope>NUCLEOTIDE SEQUENCE [LARGE SCALE GENOMIC DNA]</scope>
    <source>
        <strain evidence="7 8">BG9H</strain>
    </source>
</reference>
<feature type="transmembrane region" description="Helical" evidence="6">
    <location>
        <begin position="94"/>
        <end position="113"/>
    </location>
</feature>
<feature type="transmembrane region" description="Helical" evidence="6">
    <location>
        <begin position="305"/>
        <end position="325"/>
    </location>
</feature>
<feature type="transmembrane region" description="Helical" evidence="6">
    <location>
        <begin position="274"/>
        <end position="299"/>
    </location>
</feature>
<protein>
    <submittedName>
        <fullName evidence="7">MFS transporter</fullName>
    </submittedName>
</protein>
<comment type="subcellular location">
    <subcellularLocation>
        <location evidence="1">Cell membrane</location>
        <topology evidence="1">Multi-pass membrane protein</topology>
    </subcellularLocation>
</comment>
<dbReference type="SUPFAM" id="SSF103473">
    <property type="entry name" value="MFS general substrate transporter"/>
    <property type="match status" value="1"/>
</dbReference>
<feature type="transmembrane region" description="Helical" evidence="6">
    <location>
        <begin position="396"/>
        <end position="421"/>
    </location>
</feature>
<feature type="transmembrane region" description="Helical" evidence="6">
    <location>
        <begin position="61"/>
        <end position="88"/>
    </location>
</feature>
<keyword evidence="3 6" id="KW-0812">Transmembrane</keyword>
<evidence type="ECO:0000313" key="7">
    <source>
        <dbReference type="EMBL" id="MBW5420900.1"/>
    </source>
</evidence>
<evidence type="ECO:0000256" key="3">
    <source>
        <dbReference type="ARBA" id="ARBA00022692"/>
    </source>
</evidence>
<keyword evidence="4 6" id="KW-1133">Transmembrane helix</keyword>
<comment type="caution">
    <text evidence="7">The sequence shown here is derived from an EMBL/GenBank/DDBJ whole genome shotgun (WGS) entry which is preliminary data.</text>
</comment>
<evidence type="ECO:0000256" key="6">
    <source>
        <dbReference type="SAM" id="Phobius"/>
    </source>
</evidence>
<keyword evidence="2" id="KW-1003">Cell membrane</keyword>
<dbReference type="CDD" id="cd06173">
    <property type="entry name" value="MFS_MefA_like"/>
    <property type="match status" value="1"/>
</dbReference>
<dbReference type="InterPro" id="IPR036259">
    <property type="entry name" value="MFS_trans_sf"/>
</dbReference>
<dbReference type="Proteomes" id="UP001197114">
    <property type="component" value="Unassembled WGS sequence"/>
</dbReference>
<name>A0ABS6YIJ3_9ACTN</name>
<keyword evidence="8" id="KW-1185">Reference proteome</keyword>
<evidence type="ECO:0000256" key="4">
    <source>
        <dbReference type="ARBA" id="ARBA00022989"/>
    </source>
</evidence>
<accession>A0ABS6YIJ3</accession>